<feature type="compositionally biased region" description="Basic and acidic residues" evidence="2">
    <location>
        <begin position="474"/>
        <end position="493"/>
    </location>
</feature>
<sequence>MEAYLSKRYGAVKDSFDLKPKKAKKKKKDPAPASAGKGKFQGVMIVDDDAEWQKKLNDSDEGEEEAPTIVEEDDEVTRAKRMELLRRRTYLAIGDDGSGWVDVTSGKKCADDLSPARGPRRARLDTPDHSPAREDLSPPRRTRQDTPDGTPAREDLSPPRRSRSREDLSPPRRRRDQEDLTPPRRTRQDTPDLSPARRSRGGGSPARSGDEDLSPPRRSEADLTDLSPPRRSRQQDLSPLRRRDASESPPRRRRSQAEAEDLSPPRRRRRRSESPRGRNQAEEVVDLSPPRRRQRRDTEDLSPPRRSKAGGDDLSPPRRRQRTDTEDLSPPRRRSGSDLSPRRKAGGGDLSPPRHRPRTDTSPPRRREDLSPPRRRNGSDLSPRRRKAGGSDLSPPRRRQRTDTEDLSPPRRKSGRDLSPRRKGGGGDLSPPRRSRGEDLSPPRRRSTSDLSPPRRGRVDDASDKAKAGLKTGSELRHEITEKQSQDARRFKQLDSTLTGRGAETVYRDKHGRRLAGLEELMKQQKGPAKEPEKPLEWGTGLAQKREAEKRREEIEAEKDKPFARSKDDLDAIYKNRVRWGDPMAHLVKQTDEVLLGLEDFGRSDKMRESGFNVPQGVPAHSWLKRGHAATPNRYNIRPGRHWDGVDRSNGFEEKLFKQQNEKKAMVDTAYLWSVADITSAPTFWRSISKILFVARTPLS</sequence>
<dbReference type="InterPro" id="IPR051112">
    <property type="entry name" value="CWC26_splicing_factor"/>
</dbReference>
<feature type="compositionally biased region" description="Basic and acidic residues" evidence="2">
    <location>
        <begin position="516"/>
        <end position="536"/>
    </location>
</feature>
<feature type="region of interest" description="Disordered" evidence="2">
    <location>
        <begin position="19"/>
        <end position="39"/>
    </location>
</feature>
<dbReference type="eggNOG" id="KOG2654">
    <property type="taxonomic scope" value="Eukaryota"/>
</dbReference>
<feature type="compositionally biased region" description="Basic and acidic residues" evidence="2">
    <location>
        <begin position="363"/>
        <end position="372"/>
    </location>
</feature>
<feature type="compositionally biased region" description="Basic and acidic residues" evidence="2">
    <location>
        <begin position="544"/>
        <end position="560"/>
    </location>
</feature>
<keyword evidence="4" id="KW-1185">Reference proteome</keyword>
<accession>D8RSN0</accession>
<organism evidence="4">
    <name type="scientific">Selaginella moellendorffii</name>
    <name type="common">Spikemoss</name>
    <dbReference type="NCBI Taxonomy" id="88036"/>
    <lineage>
        <taxon>Eukaryota</taxon>
        <taxon>Viridiplantae</taxon>
        <taxon>Streptophyta</taxon>
        <taxon>Embryophyta</taxon>
        <taxon>Tracheophyta</taxon>
        <taxon>Lycopodiopsida</taxon>
        <taxon>Selaginellales</taxon>
        <taxon>Selaginellaceae</taxon>
        <taxon>Selaginella</taxon>
    </lineage>
</organism>
<feature type="compositionally biased region" description="Basic and acidic residues" evidence="2">
    <location>
        <begin position="122"/>
        <end position="190"/>
    </location>
</feature>
<evidence type="ECO:0000313" key="3">
    <source>
        <dbReference type="EMBL" id="EFJ25100.1"/>
    </source>
</evidence>
<dbReference type="InParanoid" id="D8RSN0"/>
<feature type="compositionally biased region" description="Basic and acidic residues" evidence="2">
    <location>
        <begin position="272"/>
        <end position="281"/>
    </location>
</feature>
<dbReference type="HOGENOM" id="CLU_024195_3_1_1"/>
<reference evidence="3 4" key="1">
    <citation type="journal article" date="2011" name="Science">
        <title>The Selaginella genome identifies genetic changes associated with the evolution of vascular plants.</title>
        <authorList>
            <person name="Banks J.A."/>
            <person name="Nishiyama T."/>
            <person name="Hasebe M."/>
            <person name="Bowman J.L."/>
            <person name="Gribskov M."/>
            <person name="dePamphilis C."/>
            <person name="Albert V.A."/>
            <person name="Aono N."/>
            <person name="Aoyama T."/>
            <person name="Ambrose B.A."/>
            <person name="Ashton N.W."/>
            <person name="Axtell M.J."/>
            <person name="Barker E."/>
            <person name="Barker M.S."/>
            <person name="Bennetzen J.L."/>
            <person name="Bonawitz N.D."/>
            <person name="Chapple C."/>
            <person name="Cheng C."/>
            <person name="Correa L.G."/>
            <person name="Dacre M."/>
            <person name="DeBarry J."/>
            <person name="Dreyer I."/>
            <person name="Elias M."/>
            <person name="Engstrom E.M."/>
            <person name="Estelle M."/>
            <person name="Feng L."/>
            <person name="Finet C."/>
            <person name="Floyd S.K."/>
            <person name="Frommer W.B."/>
            <person name="Fujita T."/>
            <person name="Gramzow L."/>
            <person name="Gutensohn M."/>
            <person name="Harholt J."/>
            <person name="Hattori M."/>
            <person name="Heyl A."/>
            <person name="Hirai T."/>
            <person name="Hiwatashi Y."/>
            <person name="Ishikawa M."/>
            <person name="Iwata M."/>
            <person name="Karol K.G."/>
            <person name="Koehler B."/>
            <person name="Kolukisaoglu U."/>
            <person name="Kubo M."/>
            <person name="Kurata T."/>
            <person name="Lalonde S."/>
            <person name="Li K."/>
            <person name="Li Y."/>
            <person name="Litt A."/>
            <person name="Lyons E."/>
            <person name="Manning G."/>
            <person name="Maruyama T."/>
            <person name="Michael T.P."/>
            <person name="Mikami K."/>
            <person name="Miyazaki S."/>
            <person name="Morinaga S."/>
            <person name="Murata T."/>
            <person name="Mueller-Roeber B."/>
            <person name="Nelson D.R."/>
            <person name="Obara M."/>
            <person name="Oguri Y."/>
            <person name="Olmstead R.G."/>
            <person name="Onodera N."/>
            <person name="Petersen B.L."/>
            <person name="Pils B."/>
            <person name="Prigge M."/>
            <person name="Rensing S.A."/>
            <person name="Riano-Pachon D.M."/>
            <person name="Roberts A.W."/>
            <person name="Sato Y."/>
            <person name="Scheller H.V."/>
            <person name="Schulz B."/>
            <person name="Schulz C."/>
            <person name="Shakirov E.V."/>
            <person name="Shibagaki N."/>
            <person name="Shinohara N."/>
            <person name="Shippen D.E."/>
            <person name="Soerensen I."/>
            <person name="Sotooka R."/>
            <person name="Sugimoto N."/>
            <person name="Sugita M."/>
            <person name="Sumikawa N."/>
            <person name="Tanurdzic M."/>
            <person name="Theissen G."/>
            <person name="Ulvskov P."/>
            <person name="Wakazuki S."/>
            <person name="Weng J.K."/>
            <person name="Willats W.W."/>
            <person name="Wipf D."/>
            <person name="Wolf P.G."/>
            <person name="Yang L."/>
            <person name="Zimmer A.D."/>
            <person name="Zhu Q."/>
            <person name="Mitros T."/>
            <person name="Hellsten U."/>
            <person name="Loque D."/>
            <person name="Otillar R."/>
            <person name="Salamov A."/>
            <person name="Schmutz J."/>
            <person name="Shapiro H."/>
            <person name="Lindquist E."/>
            <person name="Lucas S."/>
            <person name="Rokhsar D."/>
            <person name="Grigoriev I.V."/>
        </authorList>
    </citation>
    <scope>NUCLEOTIDE SEQUENCE [LARGE SCALE GENOMIC DNA]</scope>
</reference>
<gene>
    <name evidence="3" type="ORF">SELMODRAFT_442338</name>
</gene>
<evidence type="ECO:0008006" key="5">
    <source>
        <dbReference type="Google" id="ProtNLM"/>
    </source>
</evidence>
<dbReference type="FunCoup" id="D8RSN0">
    <property type="interactions" value="3171"/>
</dbReference>
<evidence type="ECO:0000256" key="2">
    <source>
        <dbReference type="SAM" id="MobiDB-lite"/>
    </source>
</evidence>
<feature type="region of interest" description="Disordered" evidence="2">
    <location>
        <begin position="54"/>
        <end position="74"/>
    </location>
</feature>
<feature type="region of interest" description="Disordered" evidence="2">
    <location>
        <begin position="95"/>
        <end position="560"/>
    </location>
</feature>
<feature type="compositionally biased region" description="Basic and acidic residues" evidence="2">
    <location>
        <begin position="239"/>
        <end position="250"/>
    </location>
</feature>
<dbReference type="AlphaFoldDB" id="D8RSN0"/>
<evidence type="ECO:0000313" key="4">
    <source>
        <dbReference type="Proteomes" id="UP000001514"/>
    </source>
</evidence>
<dbReference type="KEGG" id="smo:SELMODRAFT_442338"/>
<feature type="compositionally biased region" description="Acidic residues" evidence="2">
    <location>
        <begin position="59"/>
        <end position="74"/>
    </location>
</feature>
<dbReference type="Proteomes" id="UP000001514">
    <property type="component" value="Unassembled WGS sequence"/>
</dbReference>
<feature type="compositionally biased region" description="Basic and acidic residues" evidence="2">
    <location>
        <begin position="208"/>
        <end position="221"/>
    </location>
</feature>
<dbReference type="Pfam" id="PF09736">
    <property type="entry name" value="Bud13"/>
    <property type="match status" value="1"/>
</dbReference>
<dbReference type="STRING" id="88036.D8RSN0"/>
<protein>
    <recommendedName>
        <fullName evidence="5">BUD13 homolog</fullName>
    </recommendedName>
</protein>
<dbReference type="OMA" id="LHEKDPM"/>
<dbReference type="PANTHER" id="PTHR31809:SF0">
    <property type="entry name" value="BUD13 HOMOLOG"/>
    <property type="match status" value="1"/>
</dbReference>
<feature type="compositionally biased region" description="Basic and acidic residues" evidence="2">
    <location>
        <begin position="457"/>
        <end position="467"/>
    </location>
</feature>
<dbReference type="GO" id="GO:0005684">
    <property type="term" value="C:U2-type spliceosomal complex"/>
    <property type="evidence" value="ECO:0000318"/>
    <property type="project" value="GO_Central"/>
</dbReference>
<dbReference type="EMBL" id="GL377588">
    <property type="protein sequence ID" value="EFJ25100.1"/>
    <property type="molecule type" value="Genomic_DNA"/>
</dbReference>
<dbReference type="Gramene" id="EFJ25100">
    <property type="protein sequence ID" value="EFJ25100"/>
    <property type="gene ID" value="SELMODRAFT_442338"/>
</dbReference>
<name>D8RSN0_SELML</name>
<comment type="similarity">
    <text evidence="1">Belongs to the CWC26 family.</text>
</comment>
<dbReference type="PANTHER" id="PTHR31809">
    <property type="entry name" value="BUD13 HOMOLOG"/>
    <property type="match status" value="1"/>
</dbReference>
<dbReference type="InterPro" id="IPR018609">
    <property type="entry name" value="Bud13"/>
</dbReference>
<dbReference type="GO" id="GO:0000398">
    <property type="term" value="P:mRNA splicing, via spliceosome"/>
    <property type="evidence" value="ECO:0000318"/>
    <property type="project" value="GO_Central"/>
</dbReference>
<proteinExistence type="inferred from homology"/>
<evidence type="ECO:0000256" key="1">
    <source>
        <dbReference type="ARBA" id="ARBA00011069"/>
    </source>
</evidence>